<evidence type="ECO:0000256" key="13">
    <source>
        <dbReference type="ARBA" id="ARBA00079805"/>
    </source>
</evidence>
<evidence type="ECO:0000256" key="8">
    <source>
        <dbReference type="ARBA" id="ARBA00023136"/>
    </source>
</evidence>
<evidence type="ECO:0000256" key="12">
    <source>
        <dbReference type="ARBA" id="ARBA00079268"/>
    </source>
</evidence>
<evidence type="ECO:0000256" key="5">
    <source>
        <dbReference type="ARBA" id="ARBA00022553"/>
    </source>
</evidence>
<dbReference type="GO" id="GO:0043235">
    <property type="term" value="C:receptor complex"/>
    <property type="evidence" value="ECO:0007669"/>
    <property type="project" value="Ensembl"/>
</dbReference>
<evidence type="ECO:0000256" key="1">
    <source>
        <dbReference type="ARBA" id="ARBA00004170"/>
    </source>
</evidence>
<feature type="region of interest" description="Disordered" evidence="15">
    <location>
        <begin position="184"/>
        <end position="224"/>
    </location>
</feature>
<dbReference type="GO" id="GO:0031267">
    <property type="term" value="F:small GTPase binding"/>
    <property type="evidence" value="ECO:0007669"/>
    <property type="project" value="Ensembl"/>
</dbReference>
<dbReference type="FunFam" id="1.25.40.10:FF:000012">
    <property type="entry name" value="PEX5-related protein isoform 5"/>
    <property type="match status" value="1"/>
</dbReference>
<dbReference type="Pfam" id="PF13432">
    <property type="entry name" value="TPR_16"/>
    <property type="match status" value="2"/>
</dbReference>
<feature type="region of interest" description="Disordered" evidence="15">
    <location>
        <begin position="238"/>
        <end position="257"/>
    </location>
</feature>
<dbReference type="AlphaFoldDB" id="A0A8D0H5T8"/>
<evidence type="ECO:0000256" key="14">
    <source>
        <dbReference type="PROSITE-ProRule" id="PRU00339"/>
    </source>
</evidence>
<feature type="region of interest" description="Disordered" evidence="15">
    <location>
        <begin position="121"/>
        <end position="145"/>
    </location>
</feature>
<dbReference type="PROSITE" id="PS50005">
    <property type="entry name" value="TPR"/>
    <property type="match status" value="3"/>
</dbReference>
<dbReference type="SUPFAM" id="SSF48452">
    <property type="entry name" value="TPR-like"/>
    <property type="match status" value="1"/>
</dbReference>
<name>A0A8D0H5T8_SPHPU</name>
<evidence type="ECO:0000256" key="15">
    <source>
        <dbReference type="SAM" id="MobiDB-lite"/>
    </source>
</evidence>
<keyword evidence="7 14" id="KW-0802">TPR repeat</keyword>
<comment type="function">
    <text evidence="9">Accessory subunit of hyperpolarization-activated cyclic nucleotide-gated (HCN) channels, regulating their cell-surface expression and cyclic nucleotide dependence.</text>
</comment>
<evidence type="ECO:0000256" key="9">
    <source>
        <dbReference type="ARBA" id="ARBA00056540"/>
    </source>
</evidence>
<dbReference type="InterPro" id="IPR011990">
    <property type="entry name" value="TPR-like_helical_dom_sf"/>
</dbReference>
<dbReference type="InterPro" id="IPR019734">
    <property type="entry name" value="TPR_rpt"/>
</dbReference>
<feature type="repeat" description="TPR" evidence="14">
    <location>
        <begin position="477"/>
        <end position="510"/>
    </location>
</feature>
<evidence type="ECO:0000256" key="6">
    <source>
        <dbReference type="ARBA" id="ARBA00022737"/>
    </source>
</evidence>
<dbReference type="OMA" id="RNWISES"/>
<evidence type="ECO:0000256" key="3">
    <source>
        <dbReference type="ARBA" id="ARBA00005348"/>
    </source>
</evidence>
<dbReference type="PANTHER" id="PTHR10130">
    <property type="entry name" value="PEROXISOMAL TARGETING SIGNAL 1 RECEPTOR PEX5"/>
    <property type="match status" value="1"/>
</dbReference>
<dbReference type="GO" id="GO:0005778">
    <property type="term" value="C:peroxisomal membrane"/>
    <property type="evidence" value="ECO:0007669"/>
    <property type="project" value="TreeGrafter"/>
</dbReference>
<evidence type="ECO:0000256" key="2">
    <source>
        <dbReference type="ARBA" id="ARBA00004496"/>
    </source>
</evidence>
<protein>
    <recommendedName>
        <fullName evidence="10">PEX5-related protein</fullName>
    </recommendedName>
    <alternativeName>
        <fullName evidence="13">PEX5-like protein</fullName>
    </alternativeName>
    <alternativeName>
        <fullName evidence="12">Peroxin-5-related protein</fullName>
    </alternativeName>
    <alternativeName>
        <fullName evidence="11">Tetratricopeptide repeat-containing Rab8b-interacting protein</fullName>
    </alternativeName>
</protein>
<gene>
    <name evidence="16" type="primary">PEX5L</name>
</gene>
<evidence type="ECO:0000313" key="17">
    <source>
        <dbReference type="Proteomes" id="UP000694392"/>
    </source>
</evidence>
<dbReference type="GeneTree" id="ENSGT00940000155931"/>
<comment type="similarity">
    <text evidence="3">Belongs to the peroxisomal targeting signal receptor family.</text>
</comment>
<keyword evidence="8" id="KW-0472">Membrane</keyword>
<keyword evidence="17" id="KW-1185">Reference proteome</keyword>
<evidence type="ECO:0000256" key="7">
    <source>
        <dbReference type="ARBA" id="ARBA00022803"/>
    </source>
</evidence>
<evidence type="ECO:0000256" key="4">
    <source>
        <dbReference type="ARBA" id="ARBA00022490"/>
    </source>
</evidence>
<feature type="repeat" description="TPR" evidence="14">
    <location>
        <begin position="363"/>
        <end position="396"/>
    </location>
</feature>
<dbReference type="PANTHER" id="PTHR10130:SF1">
    <property type="entry name" value="PEX5-RELATED PROTEIN"/>
    <property type="match status" value="1"/>
</dbReference>
<reference evidence="16" key="1">
    <citation type="submission" date="2025-08" db="UniProtKB">
        <authorList>
            <consortium name="Ensembl"/>
        </authorList>
    </citation>
    <scope>IDENTIFICATION</scope>
</reference>
<organism evidence="16 17">
    <name type="scientific">Sphenodon punctatus</name>
    <name type="common">Tuatara</name>
    <name type="synonym">Hatteria punctata</name>
    <dbReference type="NCBI Taxonomy" id="8508"/>
    <lineage>
        <taxon>Eukaryota</taxon>
        <taxon>Metazoa</taxon>
        <taxon>Chordata</taxon>
        <taxon>Craniata</taxon>
        <taxon>Vertebrata</taxon>
        <taxon>Euteleostomi</taxon>
        <taxon>Lepidosauria</taxon>
        <taxon>Sphenodontia</taxon>
        <taxon>Sphenodontidae</taxon>
        <taxon>Sphenodon</taxon>
    </lineage>
</organism>
<dbReference type="InterPro" id="IPR024111">
    <property type="entry name" value="PEX5/PEX5L"/>
</dbReference>
<dbReference type="GO" id="GO:0005052">
    <property type="term" value="F:peroxisome matrix targeting signal-1 binding"/>
    <property type="evidence" value="ECO:0007669"/>
    <property type="project" value="TreeGrafter"/>
</dbReference>
<evidence type="ECO:0000313" key="16">
    <source>
        <dbReference type="Ensembl" id="ENSSPUP00000018910.1"/>
    </source>
</evidence>
<reference evidence="16" key="2">
    <citation type="submission" date="2025-09" db="UniProtKB">
        <authorList>
            <consortium name="Ensembl"/>
        </authorList>
    </citation>
    <scope>IDENTIFICATION</scope>
</reference>
<dbReference type="Gene3D" id="1.25.40.10">
    <property type="entry name" value="Tetratricopeptide repeat domain"/>
    <property type="match status" value="1"/>
</dbReference>
<evidence type="ECO:0000256" key="11">
    <source>
        <dbReference type="ARBA" id="ARBA00076398"/>
    </source>
</evidence>
<dbReference type="SMART" id="SM00028">
    <property type="entry name" value="TPR"/>
    <property type="match status" value="6"/>
</dbReference>
<dbReference type="Proteomes" id="UP000694392">
    <property type="component" value="Unplaced"/>
</dbReference>
<feature type="repeat" description="TPR" evidence="14">
    <location>
        <begin position="511"/>
        <end position="544"/>
    </location>
</feature>
<keyword evidence="4" id="KW-0963">Cytoplasm</keyword>
<dbReference type="GO" id="GO:0005829">
    <property type="term" value="C:cytosol"/>
    <property type="evidence" value="ECO:0007669"/>
    <property type="project" value="TreeGrafter"/>
</dbReference>
<accession>A0A8D0H5T8</accession>
<dbReference type="Ensembl" id="ENSSPUT00000020142.1">
    <property type="protein sequence ID" value="ENSSPUP00000018910.1"/>
    <property type="gene ID" value="ENSSPUG00000014580.1"/>
</dbReference>
<proteinExistence type="inferred from homology"/>
<feature type="compositionally biased region" description="Basic and acidic residues" evidence="15">
    <location>
        <begin position="125"/>
        <end position="135"/>
    </location>
</feature>
<feature type="compositionally biased region" description="Basic and acidic residues" evidence="15">
    <location>
        <begin position="184"/>
        <end position="203"/>
    </location>
</feature>
<dbReference type="GO" id="GO:0016560">
    <property type="term" value="P:protein import into peroxisome matrix, docking"/>
    <property type="evidence" value="ECO:0007669"/>
    <property type="project" value="TreeGrafter"/>
</dbReference>
<sequence length="629" mass="70417">MFCIVILKSACYKQKRHLQKNLTQGVIQDAGKGSRAADKAVAMVMKEIPREESAEEKPLLTMTSQLVNEQQESRPLLSPSIDDFLCETKSEAIARPVTSNTAVLSTGLDLLDLNEPVLQTQSKAKKAENSLRAEGSKASVHRKKADNSDLINVDAEQKVQTIRAPEKSSIDLVAIQTQLQKWDEMKFRGDRNSKGHPAAERKPSSSRAPSKELLWSTENRSQSELTNVKSALDSNSTLDLELAPPPQARPAREHRWGSSILSRNHSLEEEFEKAKAAVDTEFWDKMQAEWEEMARRNWISDSQETQGQVAISTTEKGYYFHTENPFKDWPGAFEEGLKKLKEGDLPLSILYLEAAILQEPNDAEAWQFLGVKQAENENEQAAIVALQRCLELQPNNLKGLMALAVSYTNTGYQKEAYEALKTWIRQNPKYKYIVRSKKGSPALARRMSKAADESSLLEEVKELYLEAAHQNGEMIDPDLQTGLGVLFHLSGEFNRAIDAFNAALTIRPEDYSLWNRLGATLANGDRSEEAVEAYTRALEIQPGFIRSRYNLGISCINLGAYREAVSNFLTALNLQRKGRNLQQVPHPAISGNIWAALRIALSMIDQPELFHAANLGDLDVLLRAFKIDP</sequence>
<dbReference type="Pfam" id="PF13181">
    <property type="entry name" value="TPR_8"/>
    <property type="match status" value="1"/>
</dbReference>
<keyword evidence="6" id="KW-0677">Repeat</keyword>
<comment type="subcellular location">
    <subcellularLocation>
        <location evidence="2">Cytoplasm</location>
    </subcellularLocation>
    <subcellularLocation>
        <location evidence="1">Membrane</location>
        <topology evidence="1">Peripheral membrane protein</topology>
    </subcellularLocation>
</comment>
<keyword evidence="5" id="KW-0597">Phosphoprotein</keyword>
<evidence type="ECO:0000256" key="10">
    <source>
        <dbReference type="ARBA" id="ARBA00068316"/>
    </source>
</evidence>